<dbReference type="EMBL" id="CP061281">
    <property type="protein sequence ID" value="QNS02724.1"/>
    <property type="molecule type" value="Genomic_DNA"/>
</dbReference>
<dbReference type="GO" id="GO:0005524">
    <property type="term" value="F:ATP binding"/>
    <property type="evidence" value="ECO:0007669"/>
    <property type="project" value="UniProtKB-KW"/>
</dbReference>
<keyword evidence="2" id="KW-0547">Nucleotide-binding</keyword>
<feature type="domain" description="UspA" evidence="5">
    <location>
        <begin position="8"/>
        <end position="143"/>
    </location>
</feature>
<keyword evidence="4" id="KW-0175">Coiled coil</keyword>
<feature type="coiled-coil region" evidence="4">
    <location>
        <begin position="53"/>
        <end position="80"/>
    </location>
</feature>
<dbReference type="SUPFAM" id="SSF52402">
    <property type="entry name" value="Adenine nucleotide alpha hydrolases-like"/>
    <property type="match status" value="2"/>
</dbReference>
<dbReference type="Gene3D" id="3.40.50.620">
    <property type="entry name" value="HUPs"/>
    <property type="match status" value="2"/>
</dbReference>
<feature type="domain" description="UspA" evidence="5">
    <location>
        <begin position="157"/>
        <end position="284"/>
    </location>
</feature>
<dbReference type="AlphaFoldDB" id="A0A7H1B1W9"/>
<sequence>MTTGTRPRTVVVGVDPARTGRLATAWAADEADRRGLPLRLVAALEPAPDTWHATDAARHRARAEARAEALRRAADAVRARHPGLSVSSALLRGAPAVVLAGLAQEAALMILGSRHLSRTEEFLSAGSLVVPVTAQARCPVAVVGDAEHSTQERPYLVVGIDGSPAAQGALALACEEADLRGCPLRAVAVRQPPLFPTRPEGAWLDGERRLLAEATAGWAEKYPDVTITHEVLAGSPVERLAEAAGHALAVVVGRRGRGGYTGMRVGSVVHGLLHRAHCPVITVPAE</sequence>
<evidence type="ECO:0000256" key="2">
    <source>
        <dbReference type="ARBA" id="ARBA00022741"/>
    </source>
</evidence>
<keyword evidence="3" id="KW-0067">ATP-binding</keyword>
<dbReference type="InterPro" id="IPR006015">
    <property type="entry name" value="Universal_stress_UspA"/>
</dbReference>
<evidence type="ECO:0000313" key="7">
    <source>
        <dbReference type="Proteomes" id="UP000516428"/>
    </source>
</evidence>
<proteinExistence type="inferred from homology"/>
<evidence type="ECO:0000256" key="4">
    <source>
        <dbReference type="SAM" id="Coils"/>
    </source>
</evidence>
<dbReference type="PRINTS" id="PR01438">
    <property type="entry name" value="UNVRSLSTRESS"/>
</dbReference>
<organism evidence="6 7">
    <name type="scientific">Streptomyces xanthii</name>
    <dbReference type="NCBI Taxonomy" id="2768069"/>
    <lineage>
        <taxon>Bacteria</taxon>
        <taxon>Bacillati</taxon>
        <taxon>Actinomycetota</taxon>
        <taxon>Actinomycetes</taxon>
        <taxon>Kitasatosporales</taxon>
        <taxon>Streptomycetaceae</taxon>
        <taxon>Streptomyces</taxon>
    </lineage>
</organism>
<dbReference type="InterPro" id="IPR014729">
    <property type="entry name" value="Rossmann-like_a/b/a_fold"/>
</dbReference>
<reference evidence="6 7" key="1">
    <citation type="submission" date="2020-09" db="EMBL/GenBank/DDBJ databases">
        <title>A novel species.</title>
        <authorList>
            <person name="Gao J."/>
        </authorList>
    </citation>
    <scope>NUCLEOTIDE SEQUENCE [LARGE SCALE GENOMIC DNA]</scope>
    <source>
        <strain evidence="6 7">CRXT-Y-14</strain>
    </source>
</reference>
<name>A0A7H1B1W9_9ACTN</name>
<comment type="similarity">
    <text evidence="1">Belongs to the universal stress protein A family.</text>
</comment>
<keyword evidence="7" id="KW-1185">Reference proteome</keyword>
<dbReference type="PANTHER" id="PTHR46268">
    <property type="entry name" value="STRESS RESPONSE PROTEIN NHAX"/>
    <property type="match status" value="1"/>
</dbReference>
<dbReference type="Proteomes" id="UP000516428">
    <property type="component" value="Chromosome"/>
</dbReference>
<dbReference type="Pfam" id="PF00582">
    <property type="entry name" value="Usp"/>
    <property type="match status" value="2"/>
</dbReference>
<accession>A0A7H1B1W9</accession>
<dbReference type="KEGG" id="sxn:IAG42_03185"/>
<dbReference type="PANTHER" id="PTHR46268:SF27">
    <property type="entry name" value="UNIVERSAL STRESS PROTEIN RV2623"/>
    <property type="match status" value="1"/>
</dbReference>
<evidence type="ECO:0000313" key="6">
    <source>
        <dbReference type="EMBL" id="QNS02724.1"/>
    </source>
</evidence>
<dbReference type="InterPro" id="IPR006016">
    <property type="entry name" value="UspA"/>
</dbReference>
<evidence type="ECO:0000256" key="3">
    <source>
        <dbReference type="ARBA" id="ARBA00022840"/>
    </source>
</evidence>
<evidence type="ECO:0000259" key="5">
    <source>
        <dbReference type="Pfam" id="PF00582"/>
    </source>
</evidence>
<dbReference type="RefSeq" id="WP_188335479.1">
    <property type="nucleotide sequence ID" value="NZ_CP061281.1"/>
</dbReference>
<protein>
    <submittedName>
        <fullName evidence="6">Universal stress protein</fullName>
    </submittedName>
</protein>
<evidence type="ECO:0000256" key="1">
    <source>
        <dbReference type="ARBA" id="ARBA00008791"/>
    </source>
</evidence>
<gene>
    <name evidence="6" type="ORF">IAG42_03185</name>
</gene>